<feature type="chain" id="PRO_5015729747" evidence="1">
    <location>
        <begin position="19"/>
        <end position="58"/>
    </location>
</feature>
<feature type="signal peptide" evidence="1">
    <location>
        <begin position="1"/>
        <end position="18"/>
    </location>
</feature>
<gene>
    <name evidence="2" type="ORF">BB8028_0001g00350</name>
</gene>
<dbReference type="EMBL" id="JRHA01000001">
    <property type="protein sequence ID" value="PQK07954.1"/>
    <property type="molecule type" value="Genomic_DNA"/>
</dbReference>
<evidence type="ECO:0000313" key="3">
    <source>
        <dbReference type="Proteomes" id="UP000237441"/>
    </source>
</evidence>
<evidence type="ECO:0000256" key="1">
    <source>
        <dbReference type="SAM" id="SignalP"/>
    </source>
</evidence>
<name>A0A2S7XW06_BEABA</name>
<reference evidence="2 3" key="1">
    <citation type="submission" date="2016-07" db="EMBL/GenBank/DDBJ databases">
        <title>Comparative genomics of the entomopathogenic fungus Beauveria bassiana.</title>
        <authorList>
            <person name="Valero Jimenez C.A."/>
            <person name="Zwaan B.J."/>
            <person name="Van Kan J.A."/>
            <person name="Takken W."/>
            <person name="Debets A.J."/>
            <person name="Schoustra S.E."/>
            <person name="Koenraadt C.J."/>
        </authorList>
    </citation>
    <scope>NUCLEOTIDE SEQUENCE [LARGE SCALE GENOMIC DNA]</scope>
    <source>
        <strain evidence="2 3">ARSEF 8028</strain>
    </source>
</reference>
<dbReference type="Proteomes" id="UP000237441">
    <property type="component" value="Unassembled WGS sequence"/>
</dbReference>
<protein>
    <submittedName>
        <fullName evidence="2">Uncharacterized protein</fullName>
    </submittedName>
</protein>
<proteinExistence type="predicted"/>
<keyword evidence="1" id="KW-0732">Signal</keyword>
<evidence type="ECO:0000313" key="2">
    <source>
        <dbReference type="EMBL" id="PQK07954.1"/>
    </source>
</evidence>
<organism evidence="2 3">
    <name type="scientific">Beauveria bassiana</name>
    <name type="common">White muscardine disease fungus</name>
    <name type="synonym">Tritirachium shiotae</name>
    <dbReference type="NCBI Taxonomy" id="176275"/>
    <lineage>
        <taxon>Eukaryota</taxon>
        <taxon>Fungi</taxon>
        <taxon>Dikarya</taxon>
        <taxon>Ascomycota</taxon>
        <taxon>Pezizomycotina</taxon>
        <taxon>Sordariomycetes</taxon>
        <taxon>Hypocreomycetidae</taxon>
        <taxon>Hypocreales</taxon>
        <taxon>Cordycipitaceae</taxon>
        <taxon>Beauveria</taxon>
    </lineage>
</organism>
<accession>A0A2S7XW06</accession>
<comment type="caution">
    <text evidence="2">The sequence shown here is derived from an EMBL/GenBank/DDBJ whole genome shotgun (WGS) entry which is preliminary data.</text>
</comment>
<dbReference type="AlphaFoldDB" id="A0A2S7XW06"/>
<sequence length="58" mass="6198">MQLFVLAQCFLLCAETQALPIFSSRNSLLGRIGMAGVDNLAYQPEIDVASQATPTALV</sequence>